<reference evidence="2" key="1">
    <citation type="submission" date="2020-10" db="EMBL/GenBank/DDBJ databases">
        <authorList>
            <person name="Gilroy R."/>
        </authorList>
    </citation>
    <scope>NUCLEOTIDE SEQUENCE</scope>
    <source>
        <strain evidence="2">CHK197-8231</strain>
    </source>
</reference>
<dbReference type="Proteomes" id="UP000824087">
    <property type="component" value="Unassembled WGS sequence"/>
</dbReference>
<reference evidence="2" key="2">
    <citation type="journal article" date="2021" name="PeerJ">
        <title>Extensive microbial diversity within the chicken gut microbiome revealed by metagenomics and culture.</title>
        <authorList>
            <person name="Gilroy R."/>
            <person name="Ravi A."/>
            <person name="Getino M."/>
            <person name="Pursley I."/>
            <person name="Horton D.L."/>
            <person name="Alikhan N.F."/>
            <person name="Baker D."/>
            <person name="Gharbi K."/>
            <person name="Hall N."/>
            <person name="Watson M."/>
            <person name="Adriaenssens E.M."/>
            <person name="Foster-Nyarko E."/>
            <person name="Jarju S."/>
            <person name="Secka A."/>
            <person name="Antonio M."/>
            <person name="Oren A."/>
            <person name="Chaudhuri R.R."/>
            <person name="La Ragione R."/>
            <person name="Hildebrand F."/>
            <person name="Pallen M.J."/>
        </authorList>
    </citation>
    <scope>NUCLEOTIDE SEQUENCE</scope>
    <source>
        <strain evidence="2">CHK197-8231</strain>
    </source>
</reference>
<dbReference type="AlphaFoldDB" id="A0A9D1L3S4"/>
<name>A0A9D1L3S4_9BACT</name>
<accession>A0A9D1L3S4</accession>
<dbReference type="NCBIfam" id="TIGR01488">
    <property type="entry name" value="HAD-SF-IB"/>
    <property type="match status" value="1"/>
</dbReference>
<organism evidence="2 3">
    <name type="scientific">Candidatus Fimihabitans intestinipullorum</name>
    <dbReference type="NCBI Taxonomy" id="2840820"/>
    <lineage>
        <taxon>Bacteria</taxon>
        <taxon>Bacillati</taxon>
        <taxon>Mycoplasmatota</taxon>
        <taxon>Mycoplasmatota incertae sedis</taxon>
        <taxon>Candidatus Fimihabitans</taxon>
    </lineage>
</organism>
<proteinExistence type="predicted"/>
<protein>
    <submittedName>
        <fullName evidence="2">HAD-IB family phosphatase</fullName>
    </submittedName>
</protein>
<gene>
    <name evidence="2" type="ORF">IAD49_01885</name>
</gene>
<feature type="transmembrane region" description="Helical" evidence="1">
    <location>
        <begin position="29"/>
        <end position="47"/>
    </location>
</feature>
<dbReference type="Gene3D" id="1.20.1440.100">
    <property type="entry name" value="SG protein - dephosphorylation function"/>
    <property type="match status" value="1"/>
</dbReference>
<keyword evidence="1" id="KW-0812">Transmembrane</keyword>
<dbReference type="Gene3D" id="3.40.50.1000">
    <property type="entry name" value="HAD superfamily/HAD-like"/>
    <property type="match status" value="1"/>
</dbReference>
<dbReference type="InterPro" id="IPR023214">
    <property type="entry name" value="HAD_sf"/>
</dbReference>
<dbReference type="Pfam" id="PF12710">
    <property type="entry name" value="HAD"/>
    <property type="match status" value="1"/>
</dbReference>
<dbReference type="InterPro" id="IPR036412">
    <property type="entry name" value="HAD-like_sf"/>
</dbReference>
<evidence type="ECO:0000313" key="3">
    <source>
        <dbReference type="Proteomes" id="UP000824087"/>
    </source>
</evidence>
<dbReference type="EMBL" id="DVML01000010">
    <property type="protein sequence ID" value="HIU22312.1"/>
    <property type="molecule type" value="Genomic_DNA"/>
</dbReference>
<sequence>MINVYDFDKTIYDGDSSIEFYLYCLKKRKRIICLLPIQVVAMILYLIKLKKKEFFKEAFFSFVKYVPDIDQYVKDFWKEKLKNIKPWYWNQKKETDVIISASPEFLLKPLEKELQIAKVIATKVNKKTGKFESDNCYGEEKVKRFTKEVGNKKIKCFYSDSFSDLPMMELSQQAYLIKKESVQKIDMKKLKTKEEE</sequence>
<keyword evidence="1" id="KW-0472">Membrane</keyword>
<dbReference type="SUPFAM" id="SSF56784">
    <property type="entry name" value="HAD-like"/>
    <property type="match status" value="1"/>
</dbReference>
<comment type="caution">
    <text evidence="2">The sequence shown here is derived from an EMBL/GenBank/DDBJ whole genome shotgun (WGS) entry which is preliminary data.</text>
</comment>
<evidence type="ECO:0000256" key="1">
    <source>
        <dbReference type="SAM" id="Phobius"/>
    </source>
</evidence>
<evidence type="ECO:0000313" key="2">
    <source>
        <dbReference type="EMBL" id="HIU22312.1"/>
    </source>
</evidence>
<keyword evidence="1" id="KW-1133">Transmembrane helix</keyword>